<dbReference type="Gene3D" id="2.70.70.10">
    <property type="entry name" value="Glucose Permease (Domain IIA)"/>
    <property type="match status" value="1"/>
</dbReference>
<keyword evidence="5" id="KW-1185">Reference proteome</keyword>
<dbReference type="GO" id="GO:0004222">
    <property type="term" value="F:metalloendopeptidase activity"/>
    <property type="evidence" value="ECO:0007669"/>
    <property type="project" value="TreeGrafter"/>
</dbReference>
<reference evidence="5" key="1">
    <citation type="submission" date="2016-10" db="EMBL/GenBank/DDBJ databases">
        <authorList>
            <person name="Varghese N."/>
        </authorList>
    </citation>
    <scope>NUCLEOTIDE SEQUENCE [LARGE SCALE GENOMIC DNA]</scope>
    <source>
        <strain evidence="5">Nsp8</strain>
    </source>
</reference>
<gene>
    <name evidence="4" type="ORF">SAMN05216386_0294</name>
</gene>
<proteinExistence type="predicted"/>
<organism evidence="4 5">
    <name type="scientific">Nitrosospira briensis</name>
    <dbReference type="NCBI Taxonomy" id="35799"/>
    <lineage>
        <taxon>Bacteria</taxon>
        <taxon>Pseudomonadati</taxon>
        <taxon>Pseudomonadota</taxon>
        <taxon>Betaproteobacteria</taxon>
        <taxon>Nitrosomonadales</taxon>
        <taxon>Nitrosomonadaceae</taxon>
        <taxon>Nitrosospira</taxon>
    </lineage>
</organism>
<dbReference type="FunFam" id="2.70.70.10:FF:000003">
    <property type="entry name" value="Murein hydrolase activator EnvC"/>
    <property type="match status" value="1"/>
</dbReference>
<dbReference type="InterPro" id="IPR016047">
    <property type="entry name" value="M23ase_b-sheet_dom"/>
</dbReference>
<accession>A0A1I4XSX1</accession>
<dbReference type="InterPro" id="IPR050570">
    <property type="entry name" value="Cell_wall_metabolism_enzyme"/>
</dbReference>
<keyword evidence="1" id="KW-0175">Coiled coil</keyword>
<evidence type="ECO:0000313" key="4">
    <source>
        <dbReference type="EMBL" id="SFN28961.1"/>
    </source>
</evidence>
<evidence type="ECO:0000256" key="1">
    <source>
        <dbReference type="SAM" id="Coils"/>
    </source>
</evidence>
<dbReference type="SUPFAM" id="SSF51261">
    <property type="entry name" value="Duplicated hybrid motif"/>
    <property type="match status" value="1"/>
</dbReference>
<feature type="domain" description="M23ase beta-sheet core" evidence="3">
    <location>
        <begin position="321"/>
        <end position="414"/>
    </location>
</feature>
<dbReference type="PANTHER" id="PTHR21666">
    <property type="entry name" value="PEPTIDASE-RELATED"/>
    <property type="match status" value="1"/>
</dbReference>
<evidence type="ECO:0000313" key="5">
    <source>
        <dbReference type="Proteomes" id="UP000183107"/>
    </source>
</evidence>
<sequence>MNRLEIPVLTSIDRWWNIVRKLIPACALILSHSPHSLEAAPKEATPKVDKKELQQLRNRIQALQKELTDTEESKSETADALRESEQAISAASRKLAALAKEQNEANDKLGQLKAQSVQVARDIEAQQSRLSKLLYRRYIDGGGQKEYLSLLLNQQDPDKIARSLHYYSYLSRARMDDIDALRANLQRLDALTLQSREKTAEIAVIQARQAGHKKNLERQKTEHAKLLAEISLQADQQRKEIGKLKRDEDRLSRLVDKIAKMLARKKRAPRPGPAPLNNQRVPDASNHGSPFSSLKGRLSLPVRGELVNRFGSPRADGGITWKGLFIRSAPGESVKAIAGGRVVFADWLRGFGNLMIIDHGGSYMSLYGNNETVHKQVGDAVSSGDTIATVGNSGGDPDSGLYFELRHQGKPFDPLNWVRIK</sequence>
<feature type="region of interest" description="Disordered" evidence="2">
    <location>
        <begin position="263"/>
        <end position="296"/>
    </location>
</feature>
<dbReference type="CDD" id="cd12797">
    <property type="entry name" value="M23_peptidase"/>
    <property type="match status" value="1"/>
</dbReference>
<dbReference type="Gene3D" id="6.10.250.3150">
    <property type="match status" value="1"/>
</dbReference>
<protein>
    <submittedName>
        <fullName evidence="4">Septal ring factor EnvC, activator of murein hydrolases AmiA and AmiB</fullName>
    </submittedName>
</protein>
<name>A0A1I4XSX1_9PROT</name>
<dbReference type="EMBL" id="FOVJ01000001">
    <property type="protein sequence ID" value="SFN28961.1"/>
    <property type="molecule type" value="Genomic_DNA"/>
</dbReference>
<dbReference type="Proteomes" id="UP000183107">
    <property type="component" value="Unassembled WGS sequence"/>
</dbReference>
<feature type="coiled-coil region" evidence="1">
    <location>
        <begin position="50"/>
        <end position="115"/>
    </location>
</feature>
<dbReference type="Pfam" id="PF01551">
    <property type="entry name" value="Peptidase_M23"/>
    <property type="match status" value="1"/>
</dbReference>
<dbReference type="OrthoDB" id="9784703at2"/>
<dbReference type="STRING" id="1266925.GCA_000619905_00587"/>
<dbReference type="InterPro" id="IPR011055">
    <property type="entry name" value="Dup_hybrid_motif"/>
</dbReference>
<feature type="compositionally biased region" description="Polar residues" evidence="2">
    <location>
        <begin position="276"/>
        <end position="292"/>
    </location>
</feature>
<keyword evidence="4" id="KW-0378">Hydrolase</keyword>
<dbReference type="PANTHER" id="PTHR21666:SF270">
    <property type="entry name" value="MUREIN HYDROLASE ACTIVATOR ENVC"/>
    <property type="match status" value="1"/>
</dbReference>
<evidence type="ECO:0000256" key="2">
    <source>
        <dbReference type="SAM" id="MobiDB-lite"/>
    </source>
</evidence>
<evidence type="ECO:0000259" key="3">
    <source>
        <dbReference type="Pfam" id="PF01551"/>
    </source>
</evidence>
<dbReference type="AlphaFoldDB" id="A0A1I4XSX1"/>